<dbReference type="PANTHER" id="PTHR48261:SF2">
    <property type="entry name" value="ACETYLGLUCOSAMINYLTRANSFERASE"/>
    <property type="match status" value="1"/>
</dbReference>
<proteinExistence type="predicted"/>
<evidence type="ECO:0000256" key="1">
    <source>
        <dbReference type="ARBA" id="ARBA00004370"/>
    </source>
</evidence>
<dbReference type="GO" id="GO:0016757">
    <property type="term" value="F:glycosyltransferase activity"/>
    <property type="evidence" value="ECO:0007669"/>
    <property type="project" value="InterPro"/>
</dbReference>
<evidence type="ECO:0000256" key="3">
    <source>
        <dbReference type="ARBA" id="ARBA00023136"/>
    </source>
</evidence>
<gene>
    <name evidence="8" type="ORF">SEMRO_575_G169370.1</name>
</gene>
<protein>
    <submittedName>
        <fullName evidence="8">Exostosin 2</fullName>
    </submittedName>
</protein>
<keyword evidence="3 6" id="KW-0472">Membrane</keyword>
<dbReference type="EMBL" id="CAICTM010000574">
    <property type="protein sequence ID" value="CAB9513166.1"/>
    <property type="molecule type" value="Genomic_DNA"/>
</dbReference>
<dbReference type="Proteomes" id="UP001153069">
    <property type="component" value="Unassembled WGS sequence"/>
</dbReference>
<comment type="subcellular location">
    <subcellularLocation>
        <location evidence="1">Membrane</location>
    </subcellularLocation>
</comment>
<keyword evidence="4" id="KW-1015">Disulfide bond</keyword>
<keyword evidence="9" id="KW-1185">Reference proteome</keyword>
<dbReference type="Pfam" id="PF09258">
    <property type="entry name" value="Glyco_transf_64"/>
    <property type="match status" value="1"/>
</dbReference>
<feature type="region of interest" description="Disordered" evidence="5">
    <location>
        <begin position="62"/>
        <end position="87"/>
    </location>
</feature>
<dbReference type="InterPro" id="IPR029044">
    <property type="entry name" value="Nucleotide-diphossugar_trans"/>
</dbReference>
<dbReference type="InterPro" id="IPR015338">
    <property type="entry name" value="GT64_dom"/>
</dbReference>
<evidence type="ECO:0000313" key="9">
    <source>
        <dbReference type="Proteomes" id="UP001153069"/>
    </source>
</evidence>
<dbReference type="PANTHER" id="PTHR48261">
    <property type="entry name" value="ACETYLGLUCOSAMINYLTRANSFERASE"/>
    <property type="match status" value="1"/>
</dbReference>
<evidence type="ECO:0000256" key="6">
    <source>
        <dbReference type="SAM" id="Phobius"/>
    </source>
</evidence>
<evidence type="ECO:0000259" key="7">
    <source>
        <dbReference type="Pfam" id="PF09258"/>
    </source>
</evidence>
<dbReference type="GO" id="GO:0016020">
    <property type="term" value="C:membrane"/>
    <property type="evidence" value="ECO:0007669"/>
    <property type="project" value="UniProtKB-SubCell"/>
</dbReference>
<evidence type="ECO:0000313" key="8">
    <source>
        <dbReference type="EMBL" id="CAB9513166.1"/>
    </source>
</evidence>
<keyword evidence="6" id="KW-1133">Transmembrane helix</keyword>
<sequence length="528" mass="60181">MTRRSANASTSSASIARLVMNHSVAIFLCLGAFWGFWLMYLPVPDGIPEGPHDFITTATRSSATKPAIPRSAASDVQQKKKTHTTTKSAPFLKPFQEVIERAQKNQKHCGQVIPDDGIPEPTQDVIAIANMTTARLPGFGVIDALQQWQQDPQPPNHLANGATNTQCQIPPENECSESQFSVIFMAYNPDRLAKFLRQIKSMLDRKDPFARIIREIILVWNGPREISESPEGQKLLEFVQQEADRLRVVYPLKEGLPNDLMNRYHPDIVKVKTKGILYYDDDGPFYSYEAVLGGFELWKRNSNAQIGAMARTIDLGPRQQAEKKHILGSDRLNDRAFVSHCKPDDVEYNFRYFANFEANMVLPSGSFLHSNYLCFLWHPAFEPIRDYVKAHPVHPDDITVSMMVSQLAGRAPKVYSRRINMETKEAQMQEAARLRKAEQRRRLLFNINWDKNHNMDDDKEKWAQLRSGAINSLVRYFGSMNSGSTGWCLGTEYHKKDKNGDDMCFPDMARFGKLPWLNIDHTQKETCP</sequence>
<keyword evidence="2" id="KW-0808">Transferase</keyword>
<evidence type="ECO:0000256" key="4">
    <source>
        <dbReference type="ARBA" id="ARBA00023157"/>
    </source>
</evidence>
<dbReference type="AlphaFoldDB" id="A0A9N8E5W9"/>
<name>A0A9N8E5W9_9STRA</name>
<dbReference type="OrthoDB" id="42119at2759"/>
<comment type="caution">
    <text evidence="8">The sequence shown here is derived from an EMBL/GenBank/DDBJ whole genome shotgun (WGS) entry which is preliminary data.</text>
</comment>
<feature type="domain" description="Glycosyl transferase 64" evidence="7">
    <location>
        <begin position="210"/>
        <end position="480"/>
    </location>
</feature>
<evidence type="ECO:0000256" key="2">
    <source>
        <dbReference type="ARBA" id="ARBA00022679"/>
    </source>
</evidence>
<dbReference type="Gene3D" id="3.90.550.10">
    <property type="entry name" value="Spore Coat Polysaccharide Biosynthesis Protein SpsA, Chain A"/>
    <property type="match status" value="1"/>
</dbReference>
<keyword evidence="6" id="KW-0812">Transmembrane</keyword>
<feature type="transmembrane region" description="Helical" evidence="6">
    <location>
        <begin position="21"/>
        <end position="40"/>
    </location>
</feature>
<reference evidence="8" key="1">
    <citation type="submission" date="2020-06" db="EMBL/GenBank/DDBJ databases">
        <authorList>
            <consortium name="Plant Systems Biology data submission"/>
        </authorList>
    </citation>
    <scope>NUCLEOTIDE SEQUENCE</scope>
    <source>
        <strain evidence="8">D6</strain>
    </source>
</reference>
<accession>A0A9N8E5W9</accession>
<dbReference type="InterPro" id="IPR004263">
    <property type="entry name" value="Exostosin"/>
</dbReference>
<evidence type="ECO:0000256" key="5">
    <source>
        <dbReference type="SAM" id="MobiDB-lite"/>
    </source>
</evidence>
<organism evidence="8 9">
    <name type="scientific">Seminavis robusta</name>
    <dbReference type="NCBI Taxonomy" id="568900"/>
    <lineage>
        <taxon>Eukaryota</taxon>
        <taxon>Sar</taxon>
        <taxon>Stramenopiles</taxon>
        <taxon>Ochrophyta</taxon>
        <taxon>Bacillariophyta</taxon>
        <taxon>Bacillariophyceae</taxon>
        <taxon>Bacillariophycidae</taxon>
        <taxon>Naviculales</taxon>
        <taxon>Naviculaceae</taxon>
        <taxon>Seminavis</taxon>
    </lineage>
</organism>